<evidence type="ECO:0000313" key="2">
    <source>
        <dbReference type="Proteomes" id="UP000061348"/>
    </source>
</evidence>
<name>A0A125QHY3_PSEFL</name>
<dbReference type="EMBL" id="LCYA01000111">
    <property type="protein sequence ID" value="KWV85963.1"/>
    <property type="molecule type" value="Genomic_DNA"/>
</dbReference>
<dbReference type="AlphaFoldDB" id="A0A125QHY3"/>
<gene>
    <name evidence="1" type="ORF">PFLmoz3_04386</name>
</gene>
<reference evidence="1 2" key="1">
    <citation type="submission" date="2015-05" db="EMBL/GenBank/DDBJ databases">
        <title>A genomic and transcriptomic approach to investigate the blue pigment phenotype in Pseudomonas fluorescens.</title>
        <authorList>
            <person name="Andreani N.A."/>
            <person name="Cardazzo B."/>
        </authorList>
    </citation>
    <scope>NUCLEOTIDE SEQUENCE [LARGE SCALE GENOMIC DNA]</scope>
    <source>
        <strain evidence="1 2">Ps_22</strain>
    </source>
</reference>
<evidence type="ECO:0000313" key="1">
    <source>
        <dbReference type="EMBL" id="KWV85963.1"/>
    </source>
</evidence>
<protein>
    <submittedName>
        <fullName evidence="1">Uncharacterized protein</fullName>
    </submittedName>
</protein>
<dbReference type="Proteomes" id="UP000061348">
    <property type="component" value="Unassembled WGS sequence"/>
</dbReference>
<proteinExistence type="predicted"/>
<comment type="caution">
    <text evidence="1">The sequence shown here is derived from an EMBL/GenBank/DDBJ whole genome shotgun (WGS) entry which is preliminary data.</text>
</comment>
<sequence>MHTLGQVAHFVGDYRETATHFPGAGGFDGGVEGKQVGLFGDAVDHPDHAVDFLAVFGQFLDHFGGLLYPTGQPGDRTLYPGDHCLAAAGEGVGGLRQVTGGACVLGDVVDGGGHFVDGGGGLVGFALLAQHAVLHLVHAAGQACGAVVQLPGGACHGIDHALVTGLHGVEGAGHLADFILAGQRHSRRQVTSFFNVQHYILEGVELTEQEADQQLRGAEHG</sequence>
<organism evidence="1 2">
    <name type="scientific">Pseudomonas fluorescens</name>
    <dbReference type="NCBI Taxonomy" id="294"/>
    <lineage>
        <taxon>Bacteria</taxon>
        <taxon>Pseudomonadati</taxon>
        <taxon>Pseudomonadota</taxon>
        <taxon>Gammaproteobacteria</taxon>
        <taxon>Pseudomonadales</taxon>
        <taxon>Pseudomonadaceae</taxon>
        <taxon>Pseudomonas</taxon>
    </lineage>
</organism>
<accession>A0A125QHY3</accession>